<dbReference type="Gene3D" id="1.25.40.10">
    <property type="entry name" value="Tetratricopeptide repeat domain"/>
    <property type="match status" value="1"/>
</dbReference>
<keyword evidence="2" id="KW-1185">Reference proteome</keyword>
<proteinExistence type="predicted"/>
<evidence type="ECO:0000313" key="2">
    <source>
        <dbReference type="Proteomes" id="UP000558089"/>
    </source>
</evidence>
<sequence>MDYKESEAVKSLIANINLLKPPTLKRPNSAQNDNKLWNASLLFSNIILASKRIQRLFPKKEFEKFVIRYNQQNLVNINVDFLFNKFWLREVLGFVHIPNAVRSVTYDYEKYRDYKTEVFFLKSLFDNHPSQTIQEGLYKESLLEYEKQNSIKISRKWIADKKWVKSSKEAGLLKIGNVDYLFNLLEHWDYFAFLNAFKITSQERQGKALYIKTSVLKSILDKHKKCFPLTPTLKEFEDNKIFVKQKNEHLFSIYQSEPSYWHDLKSEIGGHYWEALMLDDSFSSDEERILNFINVMLRGSHWPKIQDYISESSKDSFLKASLNLINQEKDISTIGNEFIKCYLDQGLGSNYAFQSNQSIQDDSFVVTDDAFERYQQIQHISGKYQNNIFYSQDSRNDLAYLVWLIVEIDKESDSVIVDGAPIRVHYKNIQQLLRSGIAKPYLLWEIAHFIQQNRPDVIPYLLIEPDLAGLGFYLLRQIKTEISDREIRHLLTKNILEDGLHLLLNSYLRIETPNKGNTARLVFQLFQEITKEKGESLNHIRKAEDLRLQIEKREEKEKRLLKIIEDSKLNGGFVNGASNQGFLFHIFEDVVAAINNYKINPKYLNGVIGLPVLKLDALSWLSKFLLYTNYDYPKEKLGKLKSLVASNFTDCYIEKIEQNSVEKQKFASSKLIEGLPTWSSRNEILVRIDWLSPAVVAFESGNLGEFLNPCFKLVNTDEYFLRENQFKAKKIRTHLFVLLNILKAIQNQKSYLKSESFIEIKEAVENSVVGLVRKYAKDNLAHSINILDAHTDRQHFRTPEDELLPLLIEMGDLFEDKTKIFQELLGTKNIVQLLYIHSHSQTEGIKENALSRIKQSDIANFIDQQTWLPEITYVVTELSKNQEMQQEAEKALEAWHKRTNPRTITRETEKEIFEAQLMQAYYANDEFGVRNVVEPESTYIVHREFKPSDHKQFFIGLIRYKEKPEDAYEIFDKLVSRYPQYPTFALNRFGAKVNLALKSQSQQLFKEAINEWYEYEQNSPLSSLNTVNDKVNYNKLTVYLNLNDRDEFNKLYEKLNKAERLSPDMVQLRIKMLVRYEFIDDARKLVDEALNFHKTKEKHSFEFLSDLNEMISKSNPVEEIKAHLDSLSINGKNSMSSLKPLKFEDDFGKQMANEIIIASNRFLKNVKLYNPEADEDDYNGFIKEILENKLSTFGFHINDQTKGGRSATGNKAGERDLVICDDSGELSVIEAFKHSTKTVVQKHLTKIFNYSHQRRVFYILAYDLEPNEKFKKRWKYYKSKILKKLDYPLGYELITKGISDMTDDFNATNSAIKICRSTHQSGTEIYHIMLNVNYFVNE</sequence>
<accession>A0A850NG23</accession>
<evidence type="ECO:0000313" key="1">
    <source>
        <dbReference type="EMBL" id="NVN18759.1"/>
    </source>
</evidence>
<gene>
    <name evidence="1" type="ORF">GUA46_10430</name>
</gene>
<comment type="caution">
    <text evidence="1">The sequence shown here is derived from an EMBL/GenBank/DDBJ whole genome shotgun (WGS) entry which is preliminary data.</text>
</comment>
<dbReference type="Proteomes" id="UP000558089">
    <property type="component" value="Unassembled WGS sequence"/>
</dbReference>
<dbReference type="InterPro" id="IPR011990">
    <property type="entry name" value="TPR-like_helical_dom_sf"/>
</dbReference>
<protein>
    <recommendedName>
        <fullName evidence="3">Tetratricopeptide repeat protein</fullName>
    </recommendedName>
</protein>
<reference evidence="1 2" key="1">
    <citation type="submission" date="2020-01" db="EMBL/GenBank/DDBJ databases">
        <title>Draft Genome Analysis of Muricauda sp. HICW Isolated from coastal seawater of PR China.</title>
        <authorList>
            <person name="Chen M.-X."/>
        </authorList>
    </citation>
    <scope>NUCLEOTIDE SEQUENCE [LARGE SCALE GENOMIC DNA]</scope>
    <source>
        <strain evidence="1 2">HICW</strain>
    </source>
</reference>
<dbReference type="EMBL" id="WYET01000004">
    <property type="protein sequence ID" value="NVN18759.1"/>
    <property type="molecule type" value="Genomic_DNA"/>
</dbReference>
<organism evidence="1 2">
    <name type="scientific">Flagellimonas chongwuensis</name>
    <dbReference type="NCBI Taxonomy" id="2697365"/>
    <lineage>
        <taxon>Bacteria</taxon>
        <taxon>Pseudomonadati</taxon>
        <taxon>Bacteroidota</taxon>
        <taxon>Flavobacteriia</taxon>
        <taxon>Flavobacteriales</taxon>
        <taxon>Flavobacteriaceae</taxon>
        <taxon>Flagellimonas</taxon>
    </lineage>
</organism>
<dbReference type="RefSeq" id="WP_176620445.1">
    <property type="nucleotide sequence ID" value="NZ_WYET01000004.1"/>
</dbReference>
<name>A0A850NG23_9FLAO</name>
<evidence type="ECO:0008006" key="3">
    <source>
        <dbReference type="Google" id="ProtNLM"/>
    </source>
</evidence>